<dbReference type="PROSITE" id="PS51747">
    <property type="entry name" value="CYT_DCMP_DEAMINASES_2"/>
    <property type="match status" value="1"/>
</dbReference>
<organism evidence="6 7">
    <name type="scientific">Russula ochroleuca</name>
    <dbReference type="NCBI Taxonomy" id="152965"/>
    <lineage>
        <taxon>Eukaryota</taxon>
        <taxon>Fungi</taxon>
        <taxon>Dikarya</taxon>
        <taxon>Basidiomycota</taxon>
        <taxon>Agaricomycotina</taxon>
        <taxon>Agaricomycetes</taxon>
        <taxon>Russulales</taxon>
        <taxon>Russulaceae</taxon>
        <taxon>Russula</taxon>
    </lineage>
</organism>
<dbReference type="InterPro" id="IPR046341">
    <property type="entry name" value="SET_dom_sf"/>
</dbReference>
<dbReference type="Proteomes" id="UP000759537">
    <property type="component" value="Unassembled WGS sequence"/>
</dbReference>
<dbReference type="SUPFAM" id="SSF53927">
    <property type="entry name" value="Cytidine deaminase-like"/>
    <property type="match status" value="1"/>
</dbReference>
<evidence type="ECO:0000256" key="3">
    <source>
        <dbReference type="SAM" id="MobiDB-lite"/>
    </source>
</evidence>
<dbReference type="CDD" id="cd10540">
    <property type="entry name" value="SET_SpSet7-like"/>
    <property type="match status" value="1"/>
</dbReference>
<dbReference type="Gene3D" id="3.40.140.10">
    <property type="entry name" value="Cytidine Deaminase, domain 2"/>
    <property type="match status" value="1"/>
</dbReference>
<sequence>MGYARSTVANCMPDLNDPTSSTSYRPAPTAPEHLNNTGCKIKYSEGKGRGVYASKPMPAYTLLEINPALLFSAEEYEAHGRHTVLDHYTFKWRDGRMALALGLGSLFNHSDSPNVSYSIDTSTESIRYTTVRAVEPDEELCIYYGTNLWFKPVEISDGRTCADTELVDDGWGGLSAVAGEVEASSSSNHVPEDTSDPNAIVPDEDLPFTRVKLTSDEDDEETSEAVRTVQAWAVDIPDPRHTTSALKWLKSSGLDTPTLSHLKRVRKSPTGTHSTLLLTSTSPTIAPELPSDLDLAAPYQLAVPRSAALTPTSLALKNALWPTVFAPRRKGEPEDWSRARAQWACAAMVRVVEEARAARAAGELPIASYVPAPPEEPAWPSYLARDTRVSSAHPLRHAALNVVRALSNSTASTSASIIPATAAASTPPTSAPTKNGQHYLLTSRALFVTHEPCVMCSMALLHSRVKEVFFLVPMQRTGGCGGAACVPKLEGVNHRFAIGRWKTGAGGVSVEGLEIDEDIDS</sequence>
<protein>
    <submittedName>
        <fullName evidence="6">Cytidine deaminase-like protein</fullName>
    </submittedName>
</protein>
<dbReference type="PROSITE" id="PS50280">
    <property type="entry name" value="SET"/>
    <property type="match status" value="1"/>
</dbReference>
<dbReference type="GO" id="GO:0005634">
    <property type="term" value="C:nucleus"/>
    <property type="evidence" value="ECO:0007669"/>
    <property type="project" value="TreeGrafter"/>
</dbReference>
<feature type="domain" description="CMP/dCMP-type deaminase" evidence="5">
    <location>
        <begin position="342"/>
        <end position="482"/>
    </location>
</feature>
<comment type="similarity">
    <text evidence="2">Belongs to the cytidine and deoxycytidylate deaminase family. ADAT3 subfamily.</text>
</comment>
<keyword evidence="1" id="KW-0819">tRNA processing</keyword>
<dbReference type="PANTHER" id="PTHR11079:SF156">
    <property type="entry name" value="INACTIVE TRNA-SPECIFIC ADENOSINE DEAMINASE-LIKE PROTEIN 3-RELATED"/>
    <property type="match status" value="1"/>
</dbReference>
<dbReference type="GO" id="GO:0052717">
    <property type="term" value="F:tRNA-specific adenosine-34 deaminase activity"/>
    <property type="evidence" value="ECO:0007669"/>
    <property type="project" value="TreeGrafter"/>
</dbReference>
<dbReference type="AlphaFoldDB" id="A0A9P5JW21"/>
<proteinExistence type="inferred from homology"/>
<dbReference type="InterPro" id="IPR002125">
    <property type="entry name" value="CMP_dCMP_dom"/>
</dbReference>
<dbReference type="PANTHER" id="PTHR11079">
    <property type="entry name" value="CYTOSINE DEAMINASE FAMILY MEMBER"/>
    <property type="match status" value="1"/>
</dbReference>
<evidence type="ECO:0000259" key="4">
    <source>
        <dbReference type="PROSITE" id="PS50280"/>
    </source>
</evidence>
<feature type="domain" description="SET" evidence="4">
    <location>
        <begin position="37"/>
        <end position="145"/>
    </location>
</feature>
<dbReference type="OrthoDB" id="3180714at2759"/>
<evidence type="ECO:0000313" key="7">
    <source>
        <dbReference type="Proteomes" id="UP000759537"/>
    </source>
</evidence>
<gene>
    <name evidence="6" type="ORF">DFH94DRAFT_358668</name>
</gene>
<dbReference type="InterPro" id="IPR016193">
    <property type="entry name" value="Cytidine_deaminase-like"/>
</dbReference>
<feature type="region of interest" description="Disordered" evidence="3">
    <location>
        <begin position="184"/>
        <end position="203"/>
    </location>
</feature>
<dbReference type="GO" id="GO:0005737">
    <property type="term" value="C:cytoplasm"/>
    <property type="evidence" value="ECO:0007669"/>
    <property type="project" value="TreeGrafter"/>
</dbReference>
<dbReference type="SUPFAM" id="SSF82199">
    <property type="entry name" value="SET domain"/>
    <property type="match status" value="1"/>
</dbReference>
<dbReference type="InterPro" id="IPR001214">
    <property type="entry name" value="SET_dom"/>
</dbReference>
<evidence type="ECO:0000313" key="6">
    <source>
        <dbReference type="EMBL" id="KAF8465213.1"/>
    </source>
</evidence>
<evidence type="ECO:0000259" key="5">
    <source>
        <dbReference type="PROSITE" id="PS51747"/>
    </source>
</evidence>
<evidence type="ECO:0000256" key="2">
    <source>
        <dbReference type="ARBA" id="ARBA00038160"/>
    </source>
</evidence>
<dbReference type="EMBL" id="WHVB01000048">
    <property type="protein sequence ID" value="KAF8465213.1"/>
    <property type="molecule type" value="Genomic_DNA"/>
</dbReference>
<dbReference type="Gene3D" id="2.170.270.10">
    <property type="entry name" value="SET domain"/>
    <property type="match status" value="1"/>
</dbReference>
<keyword evidence="7" id="KW-1185">Reference proteome</keyword>
<name>A0A9P5JW21_9AGAM</name>
<dbReference type="Pfam" id="PF00383">
    <property type="entry name" value="dCMP_cyt_deam_1"/>
    <property type="match status" value="1"/>
</dbReference>
<evidence type="ECO:0000256" key="1">
    <source>
        <dbReference type="ARBA" id="ARBA00022694"/>
    </source>
</evidence>
<accession>A0A9P5JW21</accession>
<dbReference type="Pfam" id="PF00856">
    <property type="entry name" value="SET"/>
    <property type="match status" value="1"/>
</dbReference>
<reference evidence="6" key="1">
    <citation type="submission" date="2019-10" db="EMBL/GenBank/DDBJ databases">
        <authorList>
            <consortium name="DOE Joint Genome Institute"/>
            <person name="Kuo A."/>
            <person name="Miyauchi S."/>
            <person name="Kiss E."/>
            <person name="Drula E."/>
            <person name="Kohler A."/>
            <person name="Sanchez-Garcia M."/>
            <person name="Andreopoulos B."/>
            <person name="Barry K.W."/>
            <person name="Bonito G."/>
            <person name="Buee M."/>
            <person name="Carver A."/>
            <person name="Chen C."/>
            <person name="Cichocki N."/>
            <person name="Clum A."/>
            <person name="Culley D."/>
            <person name="Crous P.W."/>
            <person name="Fauchery L."/>
            <person name="Girlanda M."/>
            <person name="Hayes R."/>
            <person name="Keri Z."/>
            <person name="LaButti K."/>
            <person name="Lipzen A."/>
            <person name="Lombard V."/>
            <person name="Magnuson J."/>
            <person name="Maillard F."/>
            <person name="Morin E."/>
            <person name="Murat C."/>
            <person name="Nolan M."/>
            <person name="Ohm R."/>
            <person name="Pangilinan J."/>
            <person name="Pereira M."/>
            <person name="Perotto S."/>
            <person name="Peter M."/>
            <person name="Riley R."/>
            <person name="Sitrit Y."/>
            <person name="Stielow B."/>
            <person name="Szollosi G."/>
            <person name="Zifcakova L."/>
            <person name="Stursova M."/>
            <person name="Spatafora J.W."/>
            <person name="Tedersoo L."/>
            <person name="Vaario L.-M."/>
            <person name="Yamada A."/>
            <person name="Yan M."/>
            <person name="Wang P."/>
            <person name="Xu J."/>
            <person name="Bruns T."/>
            <person name="Baldrian P."/>
            <person name="Vilgalys R."/>
            <person name="Henrissat B."/>
            <person name="Grigoriev I.V."/>
            <person name="Hibbett D."/>
            <person name="Nagy L.G."/>
            <person name="Martin F.M."/>
        </authorList>
    </citation>
    <scope>NUCLEOTIDE SEQUENCE</scope>
    <source>
        <strain evidence="6">Prilba</strain>
    </source>
</reference>
<comment type="caution">
    <text evidence="6">The sequence shown here is derived from an EMBL/GenBank/DDBJ whole genome shotgun (WGS) entry which is preliminary data.</text>
</comment>
<dbReference type="GO" id="GO:0008033">
    <property type="term" value="P:tRNA processing"/>
    <property type="evidence" value="ECO:0007669"/>
    <property type="project" value="UniProtKB-KW"/>
</dbReference>
<dbReference type="SMART" id="SM00317">
    <property type="entry name" value="SET"/>
    <property type="match status" value="1"/>
</dbReference>
<feature type="region of interest" description="Disordered" evidence="3">
    <location>
        <begin position="1"/>
        <end position="36"/>
    </location>
</feature>
<reference evidence="6" key="2">
    <citation type="journal article" date="2020" name="Nat. Commun.">
        <title>Large-scale genome sequencing of mycorrhizal fungi provides insights into the early evolution of symbiotic traits.</title>
        <authorList>
            <person name="Miyauchi S."/>
            <person name="Kiss E."/>
            <person name="Kuo A."/>
            <person name="Drula E."/>
            <person name="Kohler A."/>
            <person name="Sanchez-Garcia M."/>
            <person name="Morin E."/>
            <person name="Andreopoulos B."/>
            <person name="Barry K.W."/>
            <person name="Bonito G."/>
            <person name="Buee M."/>
            <person name="Carver A."/>
            <person name="Chen C."/>
            <person name="Cichocki N."/>
            <person name="Clum A."/>
            <person name="Culley D."/>
            <person name="Crous P.W."/>
            <person name="Fauchery L."/>
            <person name="Girlanda M."/>
            <person name="Hayes R.D."/>
            <person name="Keri Z."/>
            <person name="LaButti K."/>
            <person name="Lipzen A."/>
            <person name="Lombard V."/>
            <person name="Magnuson J."/>
            <person name="Maillard F."/>
            <person name="Murat C."/>
            <person name="Nolan M."/>
            <person name="Ohm R.A."/>
            <person name="Pangilinan J."/>
            <person name="Pereira M.F."/>
            <person name="Perotto S."/>
            <person name="Peter M."/>
            <person name="Pfister S."/>
            <person name="Riley R."/>
            <person name="Sitrit Y."/>
            <person name="Stielow J.B."/>
            <person name="Szollosi G."/>
            <person name="Zifcakova L."/>
            <person name="Stursova M."/>
            <person name="Spatafora J.W."/>
            <person name="Tedersoo L."/>
            <person name="Vaario L.M."/>
            <person name="Yamada A."/>
            <person name="Yan M."/>
            <person name="Wang P."/>
            <person name="Xu J."/>
            <person name="Bruns T."/>
            <person name="Baldrian P."/>
            <person name="Vilgalys R."/>
            <person name="Dunand C."/>
            <person name="Henrissat B."/>
            <person name="Grigoriev I.V."/>
            <person name="Hibbett D."/>
            <person name="Nagy L.G."/>
            <person name="Martin F.M."/>
        </authorList>
    </citation>
    <scope>NUCLEOTIDE SEQUENCE</scope>
    <source>
        <strain evidence="6">Prilba</strain>
    </source>
</reference>